<dbReference type="SUPFAM" id="SSF54995">
    <property type="entry name" value="Ribosomal protein S6"/>
    <property type="match status" value="1"/>
</dbReference>
<reference evidence="5 6" key="1">
    <citation type="submission" date="2017-09" db="EMBL/GenBank/DDBJ databases">
        <title>Depth-based differentiation of microbial function through sediment-hosted aquifers and enrichment of novel symbionts in the deep terrestrial subsurface.</title>
        <authorList>
            <person name="Probst A.J."/>
            <person name="Ladd B."/>
            <person name="Jarett J.K."/>
            <person name="Geller-Mcgrath D.E."/>
            <person name="Sieber C.M."/>
            <person name="Emerson J.B."/>
            <person name="Anantharaman K."/>
            <person name="Thomas B.C."/>
            <person name="Malmstrom R."/>
            <person name="Stieglmeier M."/>
            <person name="Klingl A."/>
            <person name="Woyke T."/>
            <person name="Ryan C.M."/>
            <person name="Banfield J.F."/>
        </authorList>
    </citation>
    <scope>NUCLEOTIDE SEQUENCE [LARGE SCALE GENOMIC DNA]</scope>
    <source>
        <strain evidence="5">CG11_big_fil_rev_8_21_14_0_20_39_34</strain>
    </source>
</reference>
<evidence type="ECO:0000313" key="6">
    <source>
        <dbReference type="Proteomes" id="UP000229600"/>
    </source>
</evidence>
<keyword evidence="3" id="KW-0694">RNA-binding</keyword>
<dbReference type="NCBIfam" id="TIGR00166">
    <property type="entry name" value="S6"/>
    <property type="match status" value="1"/>
</dbReference>
<sequence>MKQYELLCILPGTLSEEEQKPVLEKLKQIVQECGGANLEHDEIGKNRLAYPIKHIRYGYFHVTRFECEDGKNLQALQVKLGLIPELLRVLIRKFDPAKADKTNQDMLAKGTISHISTEKEPRQPRKIERPTTSVKKEEKPVEEEVVEEEKPALDMEEIDKKLDEILVDDISADV</sequence>
<evidence type="ECO:0000313" key="5">
    <source>
        <dbReference type="EMBL" id="PIR03702.1"/>
    </source>
</evidence>
<dbReference type="GO" id="GO:0019843">
    <property type="term" value="F:rRNA binding"/>
    <property type="evidence" value="ECO:0007669"/>
    <property type="project" value="UniProtKB-UniRule"/>
</dbReference>
<dbReference type="InterPro" id="IPR035980">
    <property type="entry name" value="Ribosomal_bS6_sf"/>
</dbReference>
<proteinExistence type="inferred from homology"/>
<name>A0A2H0N479_9BACT</name>
<keyword evidence="3" id="KW-0699">rRNA-binding</keyword>
<dbReference type="InterPro" id="IPR014717">
    <property type="entry name" value="Transl_elong_EF1B/ribsomal_bS6"/>
</dbReference>
<evidence type="ECO:0000256" key="2">
    <source>
        <dbReference type="ARBA" id="ARBA00035294"/>
    </source>
</evidence>
<comment type="function">
    <text evidence="3">Binds together with bS18 to 16S ribosomal RNA.</text>
</comment>
<evidence type="ECO:0000256" key="3">
    <source>
        <dbReference type="HAMAP-Rule" id="MF_00360"/>
    </source>
</evidence>
<dbReference type="GO" id="GO:0006412">
    <property type="term" value="P:translation"/>
    <property type="evidence" value="ECO:0007669"/>
    <property type="project" value="UniProtKB-UniRule"/>
</dbReference>
<protein>
    <recommendedName>
        <fullName evidence="2 3">Small ribosomal subunit protein bS6</fullName>
    </recommendedName>
</protein>
<keyword evidence="3" id="KW-0687">Ribonucleoprotein</keyword>
<dbReference type="AlphaFoldDB" id="A0A2H0N479"/>
<comment type="similarity">
    <text evidence="1 3">Belongs to the bacterial ribosomal protein bS6 family.</text>
</comment>
<dbReference type="Proteomes" id="UP000229600">
    <property type="component" value="Unassembled WGS sequence"/>
</dbReference>
<evidence type="ECO:0000256" key="4">
    <source>
        <dbReference type="SAM" id="MobiDB-lite"/>
    </source>
</evidence>
<evidence type="ECO:0000256" key="1">
    <source>
        <dbReference type="ARBA" id="ARBA00009512"/>
    </source>
</evidence>
<feature type="region of interest" description="Disordered" evidence="4">
    <location>
        <begin position="109"/>
        <end position="152"/>
    </location>
</feature>
<dbReference type="InterPro" id="IPR020814">
    <property type="entry name" value="Ribosomal_S6_plastid/chlpt"/>
</dbReference>
<comment type="caution">
    <text evidence="5">The sequence shown here is derived from an EMBL/GenBank/DDBJ whole genome shotgun (WGS) entry which is preliminary data.</text>
</comment>
<dbReference type="HAMAP" id="MF_00360">
    <property type="entry name" value="Ribosomal_bS6"/>
    <property type="match status" value="1"/>
</dbReference>
<dbReference type="EMBL" id="PCWN01000009">
    <property type="protein sequence ID" value="PIR03702.1"/>
    <property type="molecule type" value="Genomic_DNA"/>
</dbReference>
<organism evidence="5 6">
    <name type="scientific">Candidatus Magasanikbacteria bacterium CG11_big_fil_rev_8_21_14_0_20_39_34</name>
    <dbReference type="NCBI Taxonomy" id="1974653"/>
    <lineage>
        <taxon>Bacteria</taxon>
        <taxon>Candidatus Magasanikiibacteriota</taxon>
    </lineage>
</organism>
<gene>
    <name evidence="3 5" type="primary">rpsF</name>
    <name evidence="5" type="ORF">COV59_04495</name>
</gene>
<keyword evidence="3 5" id="KW-0689">Ribosomal protein</keyword>
<dbReference type="CDD" id="cd00473">
    <property type="entry name" value="bS6"/>
    <property type="match status" value="1"/>
</dbReference>
<dbReference type="Pfam" id="PF01250">
    <property type="entry name" value="Ribosomal_S6"/>
    <property type="match status" value="1"/>
</dbReference>
<dbReference type="Gene3D" id="3.30.70.60">
    <property type="match status" value="1"/>
</dbReference>
<dbReference type="GO" id="GO:0003735">
    <property type="term" value="F:structural constituent of ribosome"/>
    <property type="evidence" value="ECO:0007669"/>
    <property type="project" value="InterPro"/>
</dbReference>
<feature type="compositionally biased region" description="Basic and acidic residues" evidence="4">
    <location>
        <begin position="116"/>
        <end position="139"/>
    </location>
</feature>
<dbReference type="GO" id="GO:1990904">
    <property type="term" value="C:ribonucleoprotein complex"/>
    <property type="evidence" value="ECO:0007669"/>
    <property type="project" value="UniProtKB-KW"/>
</dbReference>
<dbReference type="InterPro" id="IPR000529">
    <property type="entry name" value="Ribosomal_bS6"/>
</dbReference>
<dbReference type="GO" id="GO:0005840">
    <property type="term" value="C:ribosome"/>
    <property type="evidence" value="ECO:0007669"/>
    <property type="project" value="UniProtKB-KW"/>
</dbReference>
<accession>A0A2H0N479</accession>